<organism evidence="2">
    <name type="scientific">bioreactor metagenome</name>
    <dbReference type="NCBI Taxonomy" id="1076179"/>
    <lineage>
        <taxon>unclassified sequences</taxon>
        <taxon>metagenomes</taxon>
        <taxon>ecological metagenomes</taxon>
    </lineage>
</organism>
<dbReference type="GO" id="GO:0016747">
    <property type="term" value="F:acyltransferase activity, transferring groups other than amino-acyl groups"/>
    <property type="evidence" value="ECO:0007669"/>
    <property type="project" value="InterPro"/>
</dbReference>
<evidence type="ECO:0000259" key="1">
    <source>
        <dbReference type="PROSITE" id="PS51186"/>
    </source>
</evidence>
<dbReference type="Gene3D" id="3.40.630.30">
    <property type="match status" value="1"/>
</dbReference>
<dbReference type="InterPro" id="IPR000182">
    <property type="entry name" value="GNAT_dom"/>
</dbReference>
<protein>
    <recommendedName>
        <fullName evidence="1">N-acetyltransferase domain-containing protein</fullName>
    </recommendedName>
</protein>
<gene>
    <name evidence="2" type="ORF">SDC9_101117</name>
</gene>
<sequence>MMITYRKYKDKSDFERICKFLEETSYSEEMRFDNNITLFEFQTALSCGDGEENKEIDEALSSVFLWFDNEELVGMLQDDIFCIAHDYRFIFDDMVSVKERLETNEERYLEWNIYEGNSYFENILNSKGYYKTEEYWVRRDIDLNTIDYSPSLPDGFYVESVPNLGEHDGVCMAYKLCYGILFNKNILDNFYKTSTYRKELDLVVVGEDNKVIALCSSRFDEKNKIVSIEAVSCYHEYRNKGISKELLGYALNASKKLGANKATVYTAMPEKYPAPNKLYESVGFKIVGKQYVWKKTNKSTL</sequence>
<accession>A0A645AMF5</accession>
<dbReference type="AlphaFoldDB" id="A0A645AMF5"/>
<dbReference type="EMBL" id="VSSQ01014755">
    <property type="protein sequence ID" value="MPM54339.1"/>
    <property type="molecule type" value="Genomic_DNA"/>
</dbReference>
<comment type="caution">
    <text evidence="2">The sequence shown here is derived from an EMBL/GenBank/DDBJ whole genome shotgun (WGS) entry which is preliminary data.</text>
</comment>
<dbReference type="PROSITE" id="PS51186">
    <property type="entry name" value="GNAT"/>
    <property type="match status" value="1"/>
</dbReference>
<name>A0A645AMF5_9ZZZZ</name>
<dbReference type="Pfam" id="PF00583">
    <property type="entry name" value="Acetyltransf_1"/>
    <property type="match status" value="1"/>
</dbReference>
<dbReference type="SUPFAM" id="SSF55729">
    <property type="entry name" value="Acyl-CoA N-acyltransferases (Nat)"/>
    <property type="match status" value="1"/>
</dbReference>
<proteinExistence type="predicted"/>
<feature type="domain" description="N-acetyltransferase" evidence="1">
    <location>
        <begin position="157"/>
        <end position="301"/>
    </location>
</feature>
<dbReference type="InterPro" id="IPR016181">
    <property type="entry name" value="Acyl_CoA_acyltransferase"/>
</dbReference>
<dbReference type="CDD" id="cd04301">
    <property type="entry name" value="NAT_SF"/>
    <property type="match status" value="1"/>
</dbReference>
<reference evidence="2" key="1">
    <citation type="submission" date="2019-08" db="EMBL/GenBank/DDBJ databases">
        <authorList>
            <person name="Kucharzyk K."/>
            <person name="Murdoch R.W."/>
            <person name="Higgins S."/>
            <person name="Loffler F."/>
        </authorList>
    </citation>
    <scope>NUCLEOTIDE SEQUENCE</scope>
</reference>
<evidence type="ECO:0000313" key="2">
    <source>
        <dbReference type="EMBL" id="MPM54339.1"/>
    </source>
</evidence>